<dbReference type="Gene3D" id="3.30.1120.30">
    <property type="entry name" value="POLO box domain"/>
    <property type="match status" value="2"/>
</dbReference>
<dbReference type="Pfam" id="PF00659">
    <property type="entry name" value="POLO_box"/>
    <property type="match status" value="1"/>
</dbReference>
<protein>
    <submittedName>
        <fullName evidence="11">Polo kinase</fullName>
    </submittedName>
    <submittedName>
        <fullName evidence="9">Serine/threonine-protein kinase polo</fullName>
    </submittedName>
</protein>
<dbReference type="Gene3D" id="3.30.200.20">
    <property type="entry name" value="Phosphorylase Kinase, domain 1"/>
    <property type="match status" value="1"/>
</dbReference>
<dbReference type="PANTHER" id="PTHR24345">
    <property type="entry name" value="SERINE/THREONINE-PROTEIN KINASE PLK"/>
    <property type="match status" value="1"/>
</dbReference>
<dbReference type="GO" id="GO:0007052">
    <property type="term" value="P:mitotic spindle organization"/>
    <property type="evidence" value="ECO:0007669"/>
    <property type="project" value="TreeGrafter"/>
</dbReference>
<dbReference type="RefSeq" id="XP_024501544.1">
    <property type="nucleotide sequence ID" value="XM_024647469.1"/>
</dbReference>
<dbReference type="InterPro" id="IPR036947">
    <property type="entry name" value="POLO_box_dom_sf"/>
</dbReference>
<feature type="domain" description="Protein kinase" evidence="7">
    <location>
        <begin position="25"/>
        <end position="276"/>
    </location>
</feature>
<dbReference type="InterPro" id="IPR011009">
    <property type="entry name" value="Kinase-like_dom_sf"/>
</dbReference>
<dbReference type="OrthoDB" id="408964at2759"/>
<dbReference type="SUPFAM" id="SSF56112">
    <property type="entry name" value="Protein kinase-like (PK-like)"/>
    <property type="match status" value="1"/>
</dbReference>
<evidence type="ECO:0000313" key="12">
    <source>
        <dbReference type="WormBase" id="SRAE_1000061500"/>
    </source>
</evidence>
<dbReference type="GeneID" id="36374707"/>
<keyword evidence="5 9" id="KW-0418">Kinase</keyword>
<dbReference type="FunFam" id="3.30.200.20:FF:000042">
    <property type="entry name" value="Aurora kinase A"/>
    <property type="match status" value="1"/>
</dbReference>
<dbReference type="Proteomes" id="UP000035682">
    <property type="component" value="Unplaced"/>
</dbReference>
<dbReference type="GO" id="GO:0005634">
    <property type="term" value="C:nucleus"/>
    <property type="evidence" value="ECO:0007669"/>
    <property type="project" value="TreeGrafter"/>
</dbReference>
<gene>
    <name evidence="9 11 12" type="ORF">SRAE_1000061500</name>
</gene>
<keyword evidence="1" id="KW-0723">Serine/threonine-protein kinase</keyword>
<dbReference type="GO" id="GO:0000776">
    <property type="term" value="C:kinetochore"/>
    <property type="evidence" value="ECO:0007669"/>
    <property type="project" value="TreeGrafter"/>
</dbReference>
<dbReference type="PANTHER" id="PTHR24345:SF0">
    <property type="entry name" value="CELL CYCLE SERINE_THREONINE-PROTEIN KINASE CDC5_MSD2"/>
    <property type="match status" value="1"/>
</dbReference>
<dbReference type="GO" id="GO:0004674">
    <property type="term" value="F:protein serine/threonine kinase activity"/>
    <property type="evidence" value="ECO:0007669"/>
    <property type="project" value="UniProtKB-KW"/>
</dbReference>
<reference evidence="9 10" key="1">
    <citation type="submission" date="2014-09" db="EMBL/GenBank/DDBJ databases">
        <authorList>
            <person name="Martin A.A."/>
        </authorList>
    </citation>
    <scope>NUCLEOTIDE SEQUENCE</scope>
    <source>
        <strain evidence="10">ED321</strain>
        <strain evidence="9">ED321 Heterogonic</strain>
    </source>
</reference>
<reference evidence="11" key="2">
    <citation type="submission" date="2020-12" db="UniProtKB">
        <authorList>
            <consortium name="WormBaseParasite"/>
        </authorList>
    </citation>
    <scope>IDENTIFICATION</scope>
</reference>
<keyword evidence="6" id="KW-0067">ATP-binding</keyword>
<proteinExistence type="predicted"/>
<dbReference type="EMBL" id="LN609528">
    <property type="protein sequence ID" value="CEF62342.1"/>
    <property type="molecule type" value="Genomic_DNA"/>
</dbReference>
<keyword evidence="2" id="KW-0808">Transferase</keyword>
<dbReference type="InterPro" id="IPR033701">
    <property type="entry name" value="POLO_box_1"/>
</dbReference>
<evidence type="ECO:0000259" key="8">
    <source>
        <dbReference type="PROSITE" id="PS50078"/>
    </source>
</evidence>
<dbReference type="PROSITE" id="PS50011">
    <property type="entry name" value="PROTEIN_KINASE_DOM"/>
    <property type="match status" value="1"/>
</dbReference>
<evidence type="ECO:0000313" key="9">
    <source>
        <dbReference type="EMBL" id="CEF62342.1"/>
    </source>
</evidence>
<dbReference type="GO" id="GO:0005737">
    <property type="term" value="C:cytoplasm"/>
    <property type="evidence" value="ECO:0007669"/>
    <property type="project" value="TreeGrafter"/>
</dbReference>
<evidence type="ECO:0000256" key="1">
    <source>
        <dbReference type="ARBA" id="ARBA00022527"/>
    </source>
</evidence>
<dbReference type="InterPro" id="IPR000959">
    <property type="entry name" value="POLO_box_dom"/>
</dbReference>
<feature type="domain" description="POLO box" evidence="8">
    <location>
        <begin position="340"/>
        <end position="418"/>
    </location>
</feature>
<dbReference type="SUPFAM" id="SSF82615">
    <property type="entry name" value="Polo-box domain"/>
    <property type="match status" value="2"/>
</dbReference>
<evidence type="ECO:0000256" key="2">
    <source>
        <dbReference type="ARBA" id="ARBA00022679"/>
    </source>
</evidence>
<evidence type="ECO:0000313" key="11">
    <source>
        <dbReference type="WBParaSite" id="SRAE_1000061500.1"/>
    </source>
</evidence>
<dbReference type="OMA" id="FMESVAN"/>
<dbReference type="CDD" id="cd13118">
    <property type="entry name" value="POLO_box_1"/>
    <property type="match status" value="1"/>
</dbReference>
<sequence length="537" mass="62936">MVQQQTNHTDKLSLEITCKKKGITFTRGEYLGHGRFSTWYEFVDLNKKEFYAGKIISKSRYDSNDFHKKISREIEILKSLNHDNIVSLISSFEDYRNYYMIFQFCSNNTLRQFLRYRGILTIEEIRYFTKQICDGCSYLHERNIVHRNIWLDSLFLDENMVLKIGSFGLSKMYIKCQNEENILCKPIIYTSMNIINNDSSFKKDIWLIGCVLYALVYGKYPFEIKRRTNIIVQMSFCKLELPSSDSEDLKEVITSLLHPSSIERPNANEILNFKFFTDDPIFHTYTILQCQESSTFSSMIFGNEIKKKYLENDKILKESKLINKKEMKKERNPLSRPSHFVSMWVDNSEKHNLLYKLSDNSTGVFFNDNTSIVLDSSENNLHYYDVDGSEEIFTKTKSLSELQKKVNLLMYGLNYMNGSLEKAKINNSIDENYDLEKIPILKGWFRTTKMIVFYLGNNILQINFFGCHTKIILSLLEMSLSIIDGKKEMESYELQKLKEVGCEVINVKLTGKVESTDINGFHILYGSINQNICYYKK</sequence>
<dbReference type="GO" id="GO:0000922">
    <property type="term" value="C:spindle pole"/>
    <property type="evidence" value="ECO:0007669"/>
    <property type="project" value="TreeGrafter"/>
</dbReference>
<keyword evidence="4" id="KW-0547">Nucleotide-binding</keyword>
<evidence type="ECO:0000256" key="4">
    <source>
        <dbReference type="ARBA" id="ARBA00022741"/>
    </source>
</evidence>
<dbReference type="WBParaSite" id="SRAE_1000061500.1">
    <property type="protein sequence ID" value="SRAE_1000061500.1"/>
    <property type="gene ID" value="WBGene00257212"/>
</dbReference>
<dbReference type="Gene3D" id="1.10.510.10">
    <property type="entry name" value="Transferase(Phosphotransferase) domain 1"/>
    <property type="match status" value="1"/>
</dbReference>
<accession>A0A090L2L3</accession>
<organism evidence="9">
    <name type="scientific">Strongyloides ratti</name>
    <name type="common">Parasitic roundworm</name>
    <dbReference type="NCBI Taxonomy" id="34506"/>
    <lineage>
        <taxon>Eukaryota</taxon>
        <taxon>Metazoa</taxon>
        <taxon>Ecdysozoa</taxon>
        <taxon>Nematoda</taxon>
        <taxon>Chromadorea</taxon>
        <taxon>Rhabditida</taxon>
        <taxon>Tylenchina</taxon>
        <taxon>Panagrolaimomorpha</taxon>
        <taxon>Strongyloidoidea</taxon>
        <taxon>Strongyloididae</taxon>
        <taxon>Strongyloides</taxon>
    </lineage>
</organism>
<dbReference type="AlphaFoldDB" id="A0A090L2L3"/>
<evidence type="ECO:0000259" key="7">
    <source>
        <dbReference type="PROSITE" id="PS50011"/>
    </source>
</evidence>
<name>A0A090L2L3_STRRB</name>
<keyword evidence="3" id="KW-0677">Repeat</keyword>
<evidence type="ECO:0000256" key="3">
    <source>
        <dbReference type="ARBA" id="ARBA00022737"/>
    </source>
</evidence>
<dbReference type="WormBase" id="SRAE_1000061500">
    <property type="protein sequence ID" value="SRP08245"/>
    <property type="gene ID" value="WBGene00257212"/>
</dbReference>
<dbReference type="GO" id="GO:0005524">
    <property type="term" value="F:ATP binding"/>
    <property type="evidence" value="ECO:0007669"/>
    <property type="project" value="UniProtKB-KW"/>
</dbReference>
<dbReference type="PROSITE" id="PS50078">
    <property type="entry name" value="POLO_BOX"/>
    <property type="match status" value="1"/>
</dbReference>
<dbReference type="InterPro" id="IPR033695">
    <property type="entry name" value="POLO_box_2"/>
</dbReference>
<evidence type="ECO:0000256" key="5">
    <source>
        <dbReference type="ARBA" id="ARBA00022777"/>
    </source>
</evidence>
<keyword evidence="10" id="KW-1185">Reference proteome</keyword>
<evidence type="ECO:0000256" key="6">
    <source>
        <dbReference type="ARBA" id="ARBA00022840"/>
    </source>
</evidence>
<dbReference type="CTD" id="36374707"/>
<evidence type="ECO:0000313" key="10">
    <source>
        <dbReference type="Proteomes" id="UP000035682"/>
    </source>
</evidence>
<dbReference type="InterPro" id="IPR000719">
    <property type="entry name" value="Prot_kinase_dom"/>
</dbReference>
<dbReference type="CDD" id="cd13117">
    <property type="entry name" value="POLO_box_2"/>
    <property type="match status" value="1"/>
</dbReference>
<dbReference type="Pfam" id="PF00069">
    <property type="entry name" value="Pkinase"/>
    <property type="match status" value="1"/>
</dbReference>
<dbReference type="STRING" id="34506.A0A090L2L3"/>